<dbReference type="AlphaFoldDB" id="A4CBL1"/>
<organism evidence="1 2">
    <name type="scientific">Pseudoalteromonas tunicata D2</name>
    <dbReference type="NCBI Taxonomy" id="87626"/>
    <lineage>
        <taxon>Bacteria</taxon>
        <taxon>Pseudomonadati</taxon>
        <taxon>Pseudomonadota</taxon>
        <taxon>Gammaproteobacteria</taxon>
        <taxon>Alteromonadales</taxon>
        <taxon>Pseudoalteromonadaceae</taxon>
        <taxon>Pseudoalteromonas</taxon>
    </lineage>
</organism>
<dbReference type="Proteomes" id="UP000006201">
    <property type="component" value="Unassembled WGS sequence"/>
</dbReference>
<keyword evidence="2" id="KW-1185">Reference proteome</keyword>
<dbReference type="STRING" id="87626.PTD2_18040"/>
<evidence type="ECO:0000313" key="1">
    <source>
        <dbReference type="EMBL" id="EAR27748.1"/>
    </source>
</evidence>
<dbReference type="EMBL" id="AAOH01000005">
    <property type="protein sequence ID" value="EAR27748.1"/>
    <property type="molecule type" value="Genomic_DNA"/>
</dbReference>
<accession>A4CBL1</accession>
<comment type="caution">
    <text evidence="1">The sequence shown here is derived from an EMBL/GenBank/DDBJ whole genome shotgun (WGS) entry which is preliminary data.</text>
</comment>
<protein>
    <submittedName>
        <fullName evidence="1">DNA topoisomerase I</fullName>
        <ecNumber evidence="1">5.99.1.2</ecNumber>
    </submittedName>
</protein>
<gene>
    <name evidence="1" type="ORF">PTD2_18040</name>
</gene>
<evidence type="ECO:0000313" key="2">
    <source>
        <dbReference type="Proteomes" id="UP000006201"/>
    </source>
</evidence>
<dbReference type="GO" id="GO:0016853">
    <property type="term" value="F:isomerase activity"/>
    <property type="evidence" value="ECO:0007669"/>
    <property type="project" value="UniProtKB-KW"/>
</dbReference>
<reference evidence="1 2" key="1">
    <citation type="submission" date="2006-02" db="EMBL/GenBank/DDBJ databases">
        <authorList>
            <person name="Moran M.A."/>
            <person name="Kjelleberg S."/>
            <person name="Egan S."/>
            <person name="Saunders N."/>
            <person name="Thomas T."/>
            <person name="Ferriera S."/>
            <person name="Johnson J."/>
            <person name="Kravitz S."/>
            <person name="Halpern A."/>
            <person name="Remington K."/>
            <person name="Beeson K."/>
            <person name="Tran B."/>
            <person name="Rogers Y.-H."/>
            <person name="Friedman R."/>
            <person name="Venter J.C."/>
        </authorList>
    </citation>
    <scope>NUCLEOTIDE SEQUENCE [LARGE SCALE GENOMIC DNA]</scope>
    <source>
        <strain evidence="1 2">D2</strain>
    </source>
</reference>
<keyword evidence="1" id="KW-0413">Isomerase</keyword>
<name>A4CBL1_9GAMM</name>
<proteinExistence type="predicted"/>
<sequence>MFQLLKIEQIVQIFPKVVNLLKKLLINCLSHWQFVDIPLIIEPLMGVIN</sequence>
<dbReference type="HOGENOM" id="CLU_3139800_0_0_6"/>
<dbReference type="EC" id="5.99.1.2" evidence="1"/>